<dbReference type="InterPro" id="IPR050889">
    <property type="entry name" value="Dendritic_Spine_Reg/Scaffold"/>
</dbReference>
<dbReference type="InterPro" id="IPR002110">
    <property type="entry name" value="Ankyrin_rpt"/>
</dbReference>
<feature type="non-terminal residue" evidence="4">
    <location>
        <position position="152"/>
    </location>
</feature>
<dbReference type="EMBL" id="JAGMUV010000026">
    <property type="protein sequence ID" value="KAH7119277.1"/>
    <property type="molecule type" value="Genomic_DNA"/>
</dbReference>
<accession>A0A9P9DHV8</accession>
<gene>
    <name evidence="4" type="ORF">EDB81DRAFT_914927</name>
</gene>
<dbReference type="Proteomes" id="UP000738349">
    <property type="component" value="Unassembled WGS sequence"/>
</dbReference>
<feature type="non-terminal residue" evidence="4">
    <location>
        <position position="1"/>
    </location>
</feature>
<dbReference type="PANTHER" id="PTHR24166">
    <property type="entry name" value="ROLLING PEBBLES, ISOFORM B"/>
    <property type="match status" value="1"/>
</dbReference>
<keyword evidence="1" id="KW-0677">Repeat</keyword>
<dbReference type="OrthoDB" id="341259at2759"/>
<dbReference type="Pfam" id="PF00023">
    <property type="entry name" value="Ank"/>
    <property type="match status" value="1"/>
</dbReference>
<comment type="caution">
    <text evidence="4">The sequence shown here is derived from an EMBL/GenBank/DDBJ whole genome shotgun (WGS) entry which is preliminary data.</text>
</comment>
<proteinExistence type="predicted"/>
<dbReference type="InterPro" id="IPR036770">
    <property type="entry name" value="Ankyrin_rpt-contain_sf"/>
</dbReference>
<dbReference type="SMART" id="SM00248">
    <property type="entry name" value="ANK"/>
    <property type="match status" value="3"/>
</dbReference>
<organism evidence="4 5">
    <name type="scientific">Dactylonectria macrodidyma</name>
    <dbReference type="NCBI Taxonomy" id="307937"/>
    <lineage>
        <taxon>Eukaryota</taxon>
        <taxon>Fungi</taxon>
        <taxon>Dikarya</taxon>
        <taxon>Ascomycota</taxon>
        <taxon>Pezizomycotina</taxon>
        <taxon>Sordariomycetes</taxon>
        <taxon>Hypocreomycetidae</taxon>
        <taxon>Hypocreales</taxon>
        <taxon>Nectriaceae</taxon>
        <taxon>Dactylonectria</taxon>
    </lineage>
</organism>
<dbReference type="PANTHER" id="PTHR24166:SF48">
    <property type="entry name" value="PROTEIN VAPYRIN"/>
    <property type="match status" value="1"/>
</dbReference>
<keyword evidence="2 3" id="KW-0040">ANK repeat</keyword>
<dbReference type="PROSITE" id="PS50297">
    <property type="entry name" value="ANK_REP_REGION"/>
    <property type="match status" value="1"/>
</dbReference>
<dbReference type="Pfam" id="PF12796">
    <property type="entry name" value="Ank_2"/>
    <property type="match status" value="1"/>
</dbReference>
<evidence type="ECO:0000256" key="2">
    <source>
        <dbReference type="ARBA" id="ARBA00023043"/>
    </source>
</evidence>
<name>A0A9P9DHV8_9HYPO</name>
<feature type="repeat" description="ANK" evidence="3">
    <location>
        <begin position="31"/>
        <end position="63"/>
    </location>
</feature>
<protein>
    <submittedName>
        <fullName evidence="4">Ankyrin repeat-containing domain protein</fullName>
    </submittedName>
</protein>
<evidence type="ECO:0000256" key="1">
    <source>
        <dbReference type="ARBA" id="ARBA00022737"/>
    </source>
</evidence>
<dbReference type="Gene3D" id="1.25.40.20">
    <property type="entry name" value="Ankyrin repeat-containing domain"/>
    <property type="match status" value="2"/>
</dbReference>
<dbReference type="SUPFAM" id="SSF48403">
    <property type="entry name" value="Ankyrin repeat"/>
    <property type="match status" value="1"/>
</dbReference>
<feature type="repeat" description="ANK" evidence="3">
    <location>
        <begin position="98"/>
        <end position="122"/>
    </location>
</feature>
<keyword evidence="5" id="KW-1185">Reference proteome</keyword>
<dbReference type="AlphaFoldDB" id="A0A9P9DHV8"/>
<reference evidence="4" key="1">
    <citation type="journal article" date="2021" name="Nat. Commun.">
        <title>Genetic determinants of endophytism in the Arabidopsis root mycobiome.</title>
        <authorList>
            <person name="Mesny F."/>
            <person name="Miyauchi S."/>
            <person name="Thiergart T."/>
            <person name="Pickel B."/>
            <person name="Atanasova L."/>
            <person name="Karlsson M."/>
            <person name="Huettel B."/>
            <person name="Barry K.W."/>
            <person name="Haridas S."/>
            <person name="Chen C."/>
            <person name="Bauer D."/>
            <person name="Andreopoulos W."/>
            <person name="Pangilinan J."/>
            <person name="LaButti K."/>
            <person name="Riley R."/>
            <person name="Lipzen A."/>
            <person name="Clum A."/>
            <person name="Drula E."/>
            <person name="Henrissat B."/>
            <person name="Kohler A."/>
            <person name="Grigoriev I.V."/>
            <person name="Martin F.M."/>
            <person name="Hacquard S."/>
        </authorList>
    </citation>
    <scope>NUCLEOTIDE SEQUENCE</scope>
    <source>
        <strain evidence="4">MPI-CAGE-AT-0147</strain>
    </source>
</reference>
<evidence type="ECO:0000313" key="4">
    <source>
        <dbReference type="EMBL" id="KAH7119277.1"/>
    </source>
</evidence>
<evidence type="ECO:0000256" key="3">
    <source>
        <dbReference type="PROSITE-ProRule" id="PRU00023"/>
    </source>
</evidence>
<evidence type="ECO:0000313" key="5">
    <source>
        <dbReference type="Proteomes" id="UP000738349"/>
    </source>
</evidence>
<dbReference type="PROSITE" id="PS50088">
    <property type="entry name" value="ANK_REPEAT"/>
    <property type="match status" value="2"/>
</dbReference>
<sequence>LCSAARHGWAEVVLALLELGTEPDFKDTNEDSRTALSHAAQSGSIDTVKELMDWGAFPNSADAKHRTPLSYASEIGRSSVVEILLRDRRVDPDAKDSDGRTPLWRAAEKGHEAVVKLLLDTGKVDLEAKDRYGRTLLSWAAVNGHEAVVKLL</sequence>